<protein>
    <submittedName>
        <fullName evidence="1">Uncharacterized protein</fullName>
    </submittedName>
</protein>
<dbReference type="AlphaFoldDB" id="A0A9Q0XMV5"/>
<evidence type="ECO:0000313" key="1">
    <source>
        <dbReference type="EMBL" id="KAJ7319872.1"/>
    </source>
</evidence>
<sequence>MKNSHESRWMKDIKSKVYTLGLSPDLLFTTGYSKVRFLLQQHIYDIEHQNNLSVTNKLCPWYDHSVISHPKIMALYLNMLIVPKYKRAFSCARFNAMPSAILEGCFKEYLYKIAHAHVVKVLKHLPMRYCYARFIERCGKNYFSHF</sequence>
<organism evidence="1 2">
    <name type="scientific">Phrynocephalus forsythii</name>
    <dbReference type="NCBI Taxonomy" id="171643"/>
    <lineage>
        <taxon>Eukaryota</taxon>
        <taxon>Metazoa</taxon>
        <taxon>Chordata</taxon>
        <taxon>Craniata</taxon>
        <taxon>Vertebrata</taxon>
        <taxon>Euteleostomi</taxon>
        <taxon>Lepidosauria</taxon>
        <taxon>Squamata</taxon>
        <taxon>Bifurcata</taxon>
        <taxon>Unidentata</taxon>
        <taxon>Episquamata</taxon>
        <taxon>Toxicofera</taxon>
        <taxon>Iguania</taxon>
        <taxon>Acrodonta</taxon>
        <taxon>Agamidae</taxon>
        <taxon>Agaminae</taxon>
        <taxon>Phrynocephalus</taxon>
    </lineage>
</organism>
<proteinExistence type="predicted"/>
<accession>A0A9Q0XMV5</accession>
<comment type="caution">
    <text evidence="1">The sequence shown here is derived from an EMBL/GenBank/DDBJ whole genome shotgun (WGS) entry which is preliminary data.</text>
</comment>
<dbReference type="EMBL" id="JAPFRF010000010">
    <property type="protein sequence ID" value="KAJ7319872.1"/>
    <property type="molecule type" value="Genomic_DNA"/>
</dbReference>
<gene>
    <name evidence="1" type="ORF">JRQ81_019383</name>
</gene>
<evidence type="ECO:0000313" key="2">
    <source>
        <dbReference type="Proteomes" id="UP001142489"/>
    </source>
</evidence>
<keyword evidence="2" id="KW-1185">Reference proteome</keyword>
<dbReference type="Proteomes" id="UP001142489">
    <property type="component" value="Unassembled WGS sequence"/>
</dbReference>
<reference evidence="1" key="1">
    <citation type="journal article" date="2023" name="DNA Res.">
        <title>Chromosome-level genome assembly of Phrynocephalus forsythii using third-generation DNA sequencing and Hi-C analysis.</title>
        <authorList>
            <person name="Qi Y."/>
            <person name="Zhao W."/>
            <person name="Zhao Y."/>
            <person name="Niu C."/>
            <person name="Cao S."/>
            <person name="Zhang Y."/>
        </authorList>
    </citation>
    <scope>NUCLEOTIDE SEQUENCE</scope>
    <source>
        <tissue evidence="1">Muscle</tissue>
    </source>
</reference>
<feature type="non-terminal residue" evidence="1">
    <location>
        <position position="146"/>
    </location>
</feature>
<name>A0A9Q0XMV5_9SAUR</name>